<dbReference type="SUPFAM" id="SSF56784">
    <property type="entry name" value="HAD-like"/>
    <property type="match status" value="1"/>
</dbReference>
<keyword evidence="2" id="KW-0175">Coiled coil</keyword>
<organism evidence="3 4">
    <name type="scientific">Enhygromyxa salina</name>
    <dbReference type="NCBI Taxonomy" id="215803"/>
    <lineage>
        <taxon>Bacteria</taxon>
        <taxon>Pseudomonadati</taxon>
        <taxon>Myxococcota</taxon>
        <taxon>Polyangia</taxon>
        <taxon>Nannocystales</taxon>
        <taxon>Nannocystaceae</taxon>
        <taxon>Enhygromyxa</taxon>
    </lineage>
</organism>
<dbReference type="PROSITE" id="PS51257">
    <property type="entry name" value="PROKAR_LIPOPROTEIN"/>
    <property type="match status" value="1"/>
</dbReference>
<evidence type="ECO:0000313" key="4">
    <source>
        <dbReference type="Proteomes" id="UP000237968"/>
    </source>
</evidence>
<dbReference type="AlphaFoldDB" id="A0A2S9XAP5"/>
<evidence type="ECO:0000256" key="2">
    <source>
        <dbReference type="SAM" id="Coils"/>
    </source>
</evidence>
<reference evidence="3 4" key="1">
    <citation type="submission" date="2018-03" db="EMBL/GenBank/DDBJ databases">
        <title>Draft Genome Sequences of the Obligatory Marine Myxobacteria Enhygromyxa salina SWB005.</title>
        <authorList>
            <person name="Poehlein A."/>
            <person name="Moghaddam J.A."/>
            <person name="Harms H."/>
            <person name="Alanjari M."/>
            <person name="Koenig G.M."/>
            <person name="Daniel R."/>
            <person name="Schaeberle T.F."/>
        </authorList>
    </citation>
    <scope>NUCLEOTIDE SEQUENCE [LARGE SCALE GENOMIC DNA]</scope>
    <source>
        <strain evidence="3 4">SWB005</strain>
    </source>
</reference>
<keyword evidence="1" id="KW-0732">Signal</keyword>
<dbReference type="PANTHER" id="PTHR31284">
    <property type="entry name" value="ACID PHOSPHATASE-LIKE PROTEIN"/>
    <property type="match status" value="1"/>
</dbReference>
<evidence type="ECO:0000256" key="1">
    <source>
        <dbReference type="ARBA" id="ARBA00022729"/>
    </source>
</evidence>
<name>A0A2S9XAP5_9BACT</name>
<dbReference type="Proteomes" id="UP000237968">
    <property type="component" value="Unassembled WGS sequence"/>
</dbReference>
<evidence type="ECO:0000313" key="3">
    <source>
        <dbReference type="EMBL" id="PRP89923.1"/>
    </source>
</evidence>
<dbReference type="PANTHER" id="PTHR31284:SF10">
    <property type="entry name" value="ACID PHOSPHATASE-LIKE PROTEIN"/>
    <property type="match status" value="1"/>
</dbReference>
<dbReference type="InterPro" id="IPR023214">
    <property type="entry name" value="HAD_sf"/>
</dbReference>
<accession>A0A2S9XAP5</accession>
<keyword evidence="4" id="KW-1185">Reference proteome</keyword>
<gene>
    <name evidence="3" type="primary">hel</name>
    <name evidence="3" type="ORF">ENSA5_69590</name>
</gene>
<feature type="coiled-coil region" evidence="2">
    <location>
        <begin position="36"/>
        <end position="63"/>
    </location>
</feature>
<comment type="caution">
    <text evidence="3">The sequence shown here is derived from an EMBL/GenBank/DDBJ whole genome shotgun (WGS) entry which is preliminary data.</text>
</comment>
<keyword evidence="3" id="KW-0449">Lipoprotein</keyword>
<dbReference type="InterPro" id="IPR036412">
    <property type="entry name" value="HAD-like_sf"/>
</dbReference>
<sequence length="263" mass="28734">MLDRAAPLPALLTACLLLSPLACKDAHSDGALAAERERSAEELAALRADLEAVTAERDEIAAKLETELGCRKQVIGSLTAYGAPGGPHADATARVVAEAKAYLEQRVAARERGEKLAIVLDVDETALDNFEQLTGSDFCFVRENWNQWVSEGTPGVVPGIEELYDYARANEVAVVFITGRREHQREDTKRVLEEAGFEGWEALILRSETENELSAAEYKSARRAKLEDEGFTIVLTLGDQASDLVGGHAERTLLVPNPFYHVD</sequence>
<dbReference type="InterPro" id="IPR005519">
    <property type="entry name" value="Acid_phosphat_B-like"/>
</dbReference>
<dbReference type="Pfam" id="PF03767">
    <property type="entry name" value="Acid_phosphat_B"/>
    <property type="match status" value="1"/>
</dbReference>
<dbReference type="EMBL" id="PVNK01000310">
    <property type="protein sequence ID" value="PRP89923.1"/>
    <property type="molecule type" value="Genomic_DNA"/>
</dbReference>
<dbReference type="RefSeq" id="WP_181198483.1">
    <property type="nucleotide sequence ID" value="NZ_PVNK01000310.1"/>
</dbReference>
<proteinExistence type="predicted"/>
<dbReference type="Gene3D" id="3.40.50.1000">
    <property type="entry name" value="HAD superfamily/HAD-like"/>
    <property type="match status" value="1"/>
</dbReference>
<protein>
    <submittedName>
        <fullName evidence="3">Lipoprotein E</fullName>
    </submittedName>
</protein>